<keyword evidence="1" id="KW-0732">Signal</keyword>
<dbReference type="SMART" id="SM00245">
    <property type="entry name" value="TSPc"/>
    <property type="match status" value="1"/>
</dbReference>
<dbReference type="PANTHER" id="PTHR32060:SF30">
    <property type="entry name" value="CARBOXY-TERMINAL PROCESSING PROTEASE CTPA"/>
    <property type="match status" value="1"/>
</dbReference>
<evidence type="ECO:0000259" key="2">
    <source>
        <dbReference type="SMART" id="SM00245"/>
    </source>
</evidence>
<dbReference type="InterPro" id="IPR028204">
    <property type="entry name" value="Tricorn_C1"/>
</dbReference>
<dbReference type="Gene3D" id="3.30.750.44">
    <property type="match status" value="1"/>
</dbReference>
<feature type="domain" description="Tail specific protease" evidence="2">
    <location>
        <begin position="205"/>
        <end position="416"/>
    </location>
</feature>
<dbReference type="CDD" id="cd07562">
    <property type="entry name" value="Peptidase_S41_TRI"/>
    <property type="match status" value="1"/>
</dbReference>
<dbReference type="SUPFAM" id="SSF50156">
    <property type="entry name" value="PDZ domain-like"/>
    <property type="match status" value="1"/>
</dbReference>
<accession>A0A8J6Y3U4</accession>
<dbReference type="EMBL" id="JACXWD010000043">
    <property type="protein sequence ID" value="MBD3868794.1"/>
    <property type="molecule type" value="Genomic_DNA"/>
</dbReference>
<evidence type="ECO:0000313" key="4">
    <source>
        <dbReference type="Proteomes" id="UP000648239"/>
    </source>
</evidence>
<dbReference type="Gene3D" id="2.30.42.10">
    <property type="match status" value="1"/>
</dbReference>
<dbReference type="InterPro" id="IPR029045">
    <property type="entry name" value="ClpP/crotonase-like_dom_sf"/>
</dbReference>
<dbReference type="Gene3D" id="3.90.226.10">
    <property type="entry name" value="2-enoyl-CoA Hydratase, Chain A, domain 1"/>
    <property type="match status" value="1"/>
</dbReference>
<reference evidence="3 4" key="1">
    <citation type="submission" date="2020-08" db="EMBL/GenBank/DDBJ databases">
        <title>Acidobacteriota in marine sediments use diverse sulfur dissimilation pathways.</title>
        <authorList>
            <person name="Wasmund K."/>
        </authorList>
    </citation>
    <scope>NUCLEOTIDE SEQUENCE [LARGE SCALE GENOMIC DNA]</scope>
    <source>
        <strain evidence="3">MAG AM4</strain>
    </source>
</reference>
<gene>
    <name evidence="3" type="ORF">IFK94_11770</name>
</gene>
<feature type="chain" id="PRO_5035146580" description="Tail specific protease domain-containing protein" evidence="1">
    <location>
        <begin position="22"/>
        <end position="449"/>
    </location>
</feature>
<feature type="signal peptide" evidence="1">
    <location>
        <begin position="1"/>
        <end position="21"/>
    </location>
</feature>
<dbReference type="GO" id="GO:0004175">
    <property type="term" value="F:endopeptidase activity"/>
    <property type="evidence" value="ECO:0007669"/>
    <property type="project" value="TreeGrafter"/>
</dbReference>
<dbReference type="AlphaFoldDB" id="A0A8J6Y3U4"/>
<dbReference type="SUPFAM" id="SSF52096">
    <property type="entry name" value="ClpP/crotonase"/>
    <property type="match status" value="1"/>
</dbReference>
<dbReference type="InterPro" id="IPR036034">
    <property type="entry name" value="PDZ_sf"/>
</dbReference>
<proteinExistence type="predicted"/>
<dbReference type="Pfam" id="PF03572">
    <property type="entry name" value="Peptidase_S41"/>
    <property type="match status" value="1"/>
</dbReference>
<protein>
    <recommendedName>
        <fullName evidence="2">Tail specific protease domain-containing protein</fullName>
    </recommendedName>
</protein>
<dbReference type="GO" id="GO:0030288">
    <property type="term" value="C:outer membrane-bounded periplasmic space"/>
    <property type="evidence" value="ECO:0007669"/>
    <property type="project" value="TreeGrafter"/>
</dbReference>
<dbReference type="PANTHER" id="PTHR32060">
    <property type="entry name" value="TAIL-SPECIFIC PROTEASE"/>
    <property type="match status" value="1"/>
</dbReference>
<organism evidence="3 4">
    <name type="scientific">Candidatus Polarisedimenticola svalbardensis</name>
    <dbReference type="NCBI Taxonomy" id="2886004"/>
    <lineage>
        <taxon>Bacteria</taxon>
        <taxon>Pseudomonadati</taxon>
        <taxon>Acidobacteriota</taxon>
        <taxon>Candidatus Polarisedimenticolia</taxon>
        <taxon>Candidatus Polarisedimenticolales</taxon>
        <taxon>Candidatus Polarisedimenticolaceae</taxon>
        <taxon>Candidatus Polarisedimenticola</taxon>
    </lineage>
</organism>
<dbReference type="GO" id="GO:0008236">
    <property type="term" value="F:serine-type peptidase activity"/>
    <property type="evidence" value="ECO:0007669"/>
    <property type="project" value="InterPro"/>
</dbReference>
<evidence type="ECO:0000313" key="3">
    <source>
        <dbReference type="EMBL" id="MBD3868794.1"/>
    </source>
</evidence>
<comment type="caution">
    <text evidence="3">The sequence shown here is derived from an EMBL/GenBank/DDBJ whole genome shotgun (WGS) entry which is preliminary data.</text>
</comment>
<dbReference type="GO" id="GO:0007165">
    <property type="term" value="P:signal transduction"/>
    <property type="evidence" value="ECO:0007669"/>
    <property type="project" value="TreeGrafter"/>
</dbReference>
<sequence>MKRYAVVLLVLAVFLIPVVPAAEVAVQESLELATFDAAWEIIRDTHFDPTLNGVDWEQVRNELRPKAAETENAAELRPILLEMVGRLGQSHFSVIPKSAVEAESEAAGGGEGGGGEGDVGMDLRVLGEALVVTAVDETGPAGTAGIKTGWLLQSVNGTPVSKWLELVRENEDWRSTGLRFMVVAMGSLTGSPGSTVDCVFIDGADTERAVELTRRAAPGEPVKLGNLPPFQTRFGSEQIDSETHGVIVGVLNFNFWMVPVAVQIDNAVDRFRDGDGLVFDLRGNLGGVGGMVMGVAGHILDEKVSLGTFSTRTQTLNFNTNPRRVNRKGERVKPFAGPVAILVDGLSASTTEMFAAGLQEAGRARVFGRTSAGAVLPAYVDSLPNGDVLYHAIADYRTLSGVQVEGQGVQPDETIQLDRTALLEGRDQVMEAALKWIGEEIKKQDRSGS</sequence>
<dbReference type="Proteomes" id="UP000648239">
    <property type="component" value="Unassembled WGS sequence"/>
</dbReference>
<name>A0A8J6Y3U4_9BACT</name>
<evidence type="ECO:0000256" key="1">
    <source>
        <dbReference type="SAM" id="SignalP"/>
    </source>
</evidence>
<dbReference type="Pfam" id="PF14684">
    <property type="entry name" value="Tricorn_C1"/>
    <property type="match status" value="1"/>
</dbReference>
<dbReference type="GO" id="GO:0006508">
    <property type="term" value="P:proteolysis"/>
    <property type="evidence" value="ECO:0007669"/>
    <property type="project" value="InterPro"/>
</dbReference>
<dbReference type="InterPro" id="IPR005151">
    <property type="entry name" value="Tail-specific_protease"/>
</dbReference>